<dbReference type="RefSeq" id="WP_119052831.1">
    <property type="nucleotide sequence ID" value="NZ_CP032157.1"/>
</dbReference>
<keyword evidence="4 6" id="KW-0697">Rotamase</keyword>
<dbReference type="InterPro" id="IPR050245">
    <property type="entry name" value="PrsA_foldase"/>
</dbReference>
<sequence length="648" mass="72942">MSFLRKMLTASVCITGLTTAHAQTLFTYGAKSVSKDEFLKAYNKNNTETAPSGQAYRDYLDLYTRFKIKVQAALDAKLDTLPNQQQELAAFRSQVVESYMNDDASVNVLMDEAMERSQKDLHIAHIFVAAGPTATAEQIQQAQQKIKAAFARLQAGDDFTKTALTYSEDPSVQSNKGDLGFITVFVLPYAMETLVYNTPAGKFTEPSRSKNGFHIFKVLEERKAFGKMRAAQILLAFTPDATDAQQQATAKKADSLYQALQQGSDFKQLAAAFSNDNLTFQTGGEMMAFGVGRYTPAFEKAAMALEKDGDISRPVLTEFGYHIIKRLQHLPIQTDKTNKQWQDEIKQQILQSDRMEVSKKVLYKKIIQLTGVKKLPVNEKSLSLLTGNILQNKQASLPVGLTAATPLFTVGKQTFRVKDWQAYLQSIRGVEDLRAGKTNAQLLDQFIEISALDYYRGHLESYNKDFAYQLNEFKEGNLLFEIMQRNIWDKAAVDSVGLKKYYDAHKNNYWWEASADAIIFTAAGDATAEETRKKLEADYHSWKKILESSDGTIQADSGRFELGQIPVVERTNFQPGLITAPVKNETDHSLTFAYIIKLRPDREPRDFADARGFVINDYQAALEDKWIAELKKKYPLKINDAVVKTLPH</sequence>
<evidence type="ECO:0000256" key="1">
    <source>
        <dbReference type="ARBA" id="ARBA00000971"/>
    </source>
</evidence>
<dbReference type="SUPFAM" id="SSF54534">
    <property type="entry name" value="FKBP-like"/>
    <property type="match status" value="2"/>
</dbReference>
<dbReference type="PROSITE" id="PS50198">
    <property type="entry name" value="PPIC_PPIASE_2"/>
    <property type="match status" value="2"/>
</dbReference>
<evidence type="ECO:0000313" key="9">
    <source>
        <dbReference type="EMBL" id="AXY76955.1"/>
    </source>
</evidence>
<feature type="domain" description="PpiC" evidence="8">
    <location>
        <begin position="118"/>
        <end position="220"/>
    </location>
</feature>
<dbReference type="InterPro" id="IPR046357">
    <property type="entry name" value="PPIase_dom_sf"/>
</dbReference>
<feature type="chain" id="PRO_5017683801" description="peptidylprolyl isomerase" evidence="7">
    <location>
        <begin position="23"/>
        <end position="648"/>
    </location>
</feature>
<evidence type="ECO:0000256" key="5">
    <source>
        <dbReference type="ARBA" id="ARBA00023235"/>
    </source>
</evidence>
<dbReference type="EMBL" id="CP032157">
    <property type="protein sequence ID" value="AXY76955.1"/>
    <property type="molecule type" value="Genomic_DNA"/>
</dbReference>
<dbReference type="OrthoDB" id="14196at2"/>
<dbReference type="KEGG" id="pseg:D3H65_24505"/>
<keyword evidence="3 7" id="KW-0732">Signal</keyword>
<dbReference type="AlphaFoldDB" id="A0A3B7MYY2"/>
<evidence type="ECO:0000256" key="7">
    <source>
        <dbReference type="SAM" id="SignalP"/>
    </source>
</evidence>
<keyword evidence="5 6" id="KW-0413">Isomerase</keyword>
<comment type="catalytic activity">
    <reaction evidence="1">
        <text>[protein]-peptidylproline (omega=180) = [protein]-peptidylproline (omega=0)</text>
        <dbReference type="Rhea" id="RHEA:16237"/>
        <dbReference type="Rhea" id="RHEA-COMP:10747"/>
        <dbReference type="Rhea" id="RHEA-COMP:10748"/>
        <dbReference type="ChEBI" id="CHEBI:83833"/>
        <dbReference type="ChEBI" id="CHEBI:83834"/>
        <dbReference type="EC" id="5.2.1.8"/>
    </reaction>
</comment>
<protein>
    <recommendedName>
        <fullName evidence="2">peptidylprolyl isomerase</fullName>
        <ecNumber evidence="2">5.2.1.8</ecNumber>
    </recommendedName>
</protein>
<dbReference type="Proteomes" id="UP000263900">
    <property type="component" value="Chromosome"/>
</dbReference>
<evidence type="ECO:0000256" key="3">
    <source>
        <dbReference type="ARBA" id="ARBA00022729"/>
    </source>
</evidence>
<evidence type="ECO:0000256" key="4">
    <source>
        <dbReference type="ARBA" id="ARBA00023110"/>
    </source>
</evidence>
<keyword evidence="10" id="KW-1185">Reference proteome</keyword>
<proteinExistence type="predicted"/>
<dbReference type="PANTHER" id="PTHR47245">
    <property type="entry name" value="PEPTIDYLPROLYL ISOMERASE"/>
    <property type="match status" value="1"/>
</dbReference>
<evidence type="ECO:0000313" key="10">
    <source>
        <dbReference type="Proteomes" id="UP000263900"/>
    </source>
</evidence>
<reference evidence="9 10" key="1">
    <citation type="submission" date="2018-09" db="EMBL/GenBank/DDBJ databases">
        <title>Genome sequencing of strain 6GH32-13.</title>
        <authorList>
            <person name="Weon H.-Y."/>
            <person name="Heo J."/>
            <person name="Kwon S.-W."/>
        </authorList>
    </citation>
    <scope>NUCLEOTIDE SEQUENCE [LARGE SCALE GENOMIC DNA]</scope>
    <source>
        <strain evidence="9 10">5GH32-13</strain>
    </source>
</reference>
<dbReference type="InterPro" id="IPR000297">
    <property type="entry name" value="PPIase_PpiC"/>
</dbReference>
<dbReference type="Pfam" id="PF00639">
    <property type="entry name" value="Rotamase"/>
    <property type="match status" value="2"/>
</dbReference>
<organism evidence="9 10">
    <name type="scientific">Paraflavitalea soli</name>
    <dbReference type="NCBI Taxonomy" id="2315862"/>
    <lineage>
        <taxon>Bacteria</taxon>
        <taxon>Pseudomonadati</taxon>
        <taxon>Bacteroidota</taxon>
        <taxon>Chitinophagia</taxon>
        <taxon>Chitinophagales</taxon>
        <taxon>Chitinophagaceae</taxon>
        <taxon>Paraflavitalea</taxon>
    </lineage>
</organism>
<feature type="signal peptide" evidence="7">
    <location>
        <begin position="1"/>
        <end position="22"/>
    </location>
</feature>
<dbReference type="PANTHER" id="PTHR47245:SF1">
    <property type="entry name" value="FOLDASE PROTEIN PRSA"/>
    <property type="match status" value="1"/>
</dbReference>
<evidence type="ECO:0000256" key="2">
    <source>
        <dbReference type="ARBA" id="ARBA00013194"/>
    </source>
</evidence>
<dbReference type="EC" id="5.2.1.8" evidence="2"/>
<accession>A0A3B7MYY2</accession>
<evidence type="ECO:0000259" key="8">
    <source>
        <dbReference type="PROSITE" id="PS50198"/>
    </source>
</evidence>
<gene>
    <name evidence="9" type="ORF">D3H65_24505</name>
</gene>
<dbReference type="Gene3D" id="3.10.50.40">
    <property type="match status" value="2"/>
</dbReference>
<evidence type="ECO:0000256" key="6">
    <source>
        <dbReference type="PROSITE-ProRule" id="PRU00278"/>
    </source>
</evidence>
<feature type="domain" description="PpiC" evidence="8">
    <location>
        <begin position="225"/>
        <end position="328"/>
    </location>
</feature>
<dbReference type="GO" id="GO:0003755">
    <property type="term" value="F:peptidyl-prolyl cis-trans isomerase activity"/>
    <property type="evidence" value="ECO:0007669"/>
    <property type="project" value="UniProtKB-KW"/>
</dbReference>
<name>A0A3B7MYY2_9BACT</name>